<name>A0A0B7FUM1_THACB</name>
<proteinExistence type="predicted"/>
<keyword evidence="2" id="KW-1185">Reference proteome</keyword>
<dbReference type="Proteomes" id="UP000059188">
    <property type="component" value="Unassembled WGS sequence"/>
</dbReference>
<gene>
    <name evidence="1" type="ORF">RSOLAG1IB_09227</name>
</gene>
<protein>
    <submittedName>
        <fullName evidence="1">Uncharacterized protein</fullName>
    </submittedName>
</protein>
<sequence>MIPDTRHLGGSITITSMPTEVIELIASQLILGFKDVIAFSSTSRRVHEATAFLITKPLLVEDIRDIDDLSSRVNMHIGLSRALIANVKFSQAAEEAPVQSEQLRRLLSGTPRLRYLVLRRPPLSVENQETPIRWEPTRSKTSAHPFPLRSSHFQRGTSYLSNVTHLELSDLSIHPMILPRFPNLTHLKLSFCGHQDAYLPSEVLNIINFAKLVDWLHLRLGCMLLRVRGSG</sequence>
<evidence type="ECO:0000313" key="2">
    <source>
        <dbReference type="Proteomes" id="UP000059188"/>
    </source>
</evidence>
<accession>A0A0B7FUM1</accession>
<organism evidence="1 2">
    <name type="scientific">Thanatephorus cucumeris (strain AG1-IB / isolate 7/3/14)</name>
    <name type="common">Lettuce bottom rot fungus</name>
    <name type="synonym">Rhizoctonia solani</name>
    <dbReference type="NCBI Taxonomy" id="1108050"/>
    <lineage>
        <taxon>Eukaryota</taxon>
        <taxon>Fungi</taxon>
        <taxon>Dikarya</taxon>
        <taxon>Basidiomycota</taxon>
        <taxon>Agaricomycotina</taxon>
        <taxon>Agaricomycetes</taxon>
        <taxon>Cantharellales</taxon>
        <taxon>Ceratobasidiaceae</taxon>
        <taxon>Rhizoctonia</taxon>
        <taxon>Rhizoctonia solani AG-1</taxon>
    </lineage>
</organism>
<dbReference type="AlphaFoldDB" id="A0A0B7FUM1"/>
<dbReference type="SUPFAM" id="SSF52047">
    <property type="entry name" value="RNI-like"/>
    <property type="match status" value="1"/>
</dbReference>
<evidence type="ECO:0000313" key="1">
    <source>
        <dbReference type="EMBL" id="CEL59943.1"/>
    </source>
</evidence>
<dbReference type="OrthoDB" id="3135025at2759"/>
<reference evidence="1 2" key="1">
    <citation type="submission" date="2014-11" db="EMBL/GenBank/DDBJ databases">
        <authorList>
            <person name="Wibberg Daniel"/>
        </authorList>
    </citation>
    <scope>NUCLEOTIDE SEQUENCE [LARGE SCALE GENOMIC DNA]</scope>
    <source>
        <strain evidence="1">Rhizoctonia solani AG1-IB 7/3/14</strain>
    </source>
</reference>
<dbReference type="EMBL" id="LN679139">
    <property type="protein sequence ID" value="CEL59943.1"/>
    <property type="molecule type" value="Genomic_DNA"/>
</dbReference>